<keyword evidence="5 6" id="KW-0472">Membrane</keyword>
<dbReference type="eggNOG" id="COG2885">
    <property type="taxonomic scope" value="Bacteria"/>
</dbReference>
<dbReference type="InterPro" id="IPR001638">
    <property type="entry name" value="Solute-binding_3/MltF_N"/>
</dbReference>
<organism evidence="9 10">
    <name type="scientific">Aquimarina atlantica</name>
    <dbReference type="NCBI Taxonomy" id="1317122"/>
    <lineage>
        <taxon>Bacteria</taxon>
        <taxon>Pseudomonadati</taxon>
        <taxon>Bacteroidota</taxon>
        <taxon>Flavobacteriia</taxon>
        <taxon>Flavobacteriales</taxon>
        <taxon>Flavobacteriaceae</taxon>
        <taxon>Aquimarina</taxon>
    </lineage>
</organism>
<reference evidence="9 10" key="1">
    <citation type="submission" date="2014-04" db="EMBL/GenBank/DDBJ databases">
        <title>Aquimarina sp. 22II-S11-z7 Genome Sequencing.</title>
        <authorList>
            <person name="Lai Q."/>
        </authorList>
    </citation>
    <scope>NUCLEOTIDE SEQUENCE [LARGE SCALE GENOMIC DNA]</scope>
    <source>
        <strain evidence="9 10">22II-S11-z7</strain>
    </source>
</reference>
<dbReference type="OrthoDB" id="9815602at2"/>
<dbReference type="Proteomes" id="UP000023541">
    <property type="component" value="Unassembled WGS sequence"/>
</dbReference>
<dbReference type="RefSeq" id="WP_034242244.1">
    <property type="nucleotide sequence ID" value="NZ_AQRA01000005.1"/>
</dbReference>
<dbReference type="STRING" id="1317122.ATO12_16475"/>
<dbReference type="SMART" id="SM00062">
    <property type="entry name" value="PBPb"/>
    <property type="match status" value="1"/>
</dbReference>
<protein>
    <recommendedName>
        <fullName evidence="8">OmpA-like domain-containing protein</fullName>
    </recommendedName>
</protein>
<keyword evidence="4" id="KW-0732">Signal</keyword>
<keyword evidence="7" id="KW-1133">Transmembrane helix</keyword>
<evidence type="ECO:0000313" key="10">
    <source>
        <dbReference type="Proteomes" id="UP000023541"/>
    </source>
</evidence>
<feature type="domain" description="OmpA-like" evidence="8">
    <location>
        <begin position="395"/>
        <end position="516"/>
    </location>
</feature>
<dbReference type="SUPFAM" id="SSF103088">
    <property type="entry name" value="OmpA-like"/>
    <property type="match status" value="1"/>
</dbReference>
<dbReference type="GO" id="GO:0042597">
    <property type="term" value="C:periplasmic space"/>
    <property type="evidence" value="ECO:0007669"/>
    <property type="project" value="UniProtKB-SubCell"/>
</dbReference>
<evidence type="ECO:0000256" key="5">
    <source>
        <dbReference type="ARBA" id="ARBA00023136"/>
    </source>
</evidence>
<comment type="similarity">
    <text evidence="3">Belongs to the bacterial solute-binding protein SsuA/TauA family.</text>
</comment>
<feature type="transmembrane region" description="Helical" evidence="7">
    <location>
        <begin position="12"/>
        <end position="29"/>
    </location>
</feature>
<dbReference type="PROSITE" id="PS51123">
    <property type="entry name" value="OMPA_2"/>
    <property type="match status" value="1"/>
</dbReference>
<evidence type="ECO:0000256" key="3">
    <source>
        <dbReference type="ARBA" id="ARBA00010742"/>
    </source>
</evidence>
<sequence length="516" mass="57038">MARRRLTPFSKILIVVLIIGGLYFLLNKLRDPAVKDKIEEVTSSDNTDAKTKDGYKDVINVGVVTWGGYAGGQYFNEGFKANTASRFYKDYGFKVNFEVIDDFDASRDAFKNGSIDLMWATIDAFPTEVEGLSQYQPQVVFQADWSRGGDAIVARRGINKVSDLRGKKIAVAPMTPSHSFLIWLLEAGDMSTKDVKIVEVPSAIDAADAFKSNTVDAAVVWSPDDADCVSKVAGSKVLESTKNATHIIADVFVAKKEFIETHKDQLKDLYEGWMIGASELNNSESNKRKAAKILAEGLSQPEDFCFDAINNVRLATHGDNQNFFGLNTSYNGVTGEDLYNKMKVKYNNLGYSTAGAKSWRLLSTKDLVSKTSLSGSSHNSEKQKEFTAVDENLATKESLSSKKVSISFRTGEFRLGENAKQLIDLQFTPIAKAFANARIRIEGNTDNVGNRNSNIALSKKRAQSVADYLINEHNMPVNRFIILGNGPDKPVTGCERNQNADCKSKNRRTDFELVVD</sequence>
<evidence type="ECO:0000259" key="8">
    <source>
        <dbReference type="PROSITE" id="PS51123"/>
    </source>
</evidence>
<gene>
    <name evidence="9" type="ORF">ATO12_16475</name>
</gene>
<keyword evidence="7" id="KW-0812">Transmembrane</keyword>
<name>A0A023BU56_9FLAO</name>
<evidence type="ECO:0000256" key="4">
    <source>
        <dbReference type="ARBA" id="ARBA00022729"/>
    </source>
</evidence>
<dbReference type="AlphaFoldDB" id="A0A023BU56"/>
<dbReference type="Pfam" id="PF13379">
    <property type="entry name" value="NMT1_2"/>
    <property type="match status" value="1"/>
</dbReference>
<dbReference type="SUPFAM" id="SSF53850">
    <property type="entry name" value="Periplasmic binding protein-like II"/>
    <property type="match status" value="1"/>
</dbReference>
<dbReference type="Gene3D" id="3.40.190.10">
    <property type="entry name" value="Periplasmic binding protein-like II"/>
    <property type="match status" value="2"/>
</dbReference>
<dbReference type="InterPro" id="IPR006664">
    <property type="entry name" value="OMP_bac"/>
</dbReference>
<evidence type="ECO:0000313" key="9">
    <source>
        <dbReference type="EMBL" id="EZH73532.1"/>
    </source>
</evidence>
<dbReference type="EMBL" id="AQRA01000005">
    <property type="protein sequence ID" value="EZH73532.1"/>
    <property type="molecule type" value="Genomic_DNA"/>
</dbReference>
<comment type="subcellular location">
    <subcellularLocation>
        <location evidence="1">Membrane</location>
    </subcellularLocation>
    <subcellularLocation>
        <location evidence="2">Periplasm</location>
    </subcellularLocation>
</comment>
<evidence type="ECO:0000256" key="1">
    <source>
        <dbReference type="ARBA" id="ARBA00004370"/>
    </source>
</evidence>
<evidence type="ECO:0000256" key="7">
    <source>
        <dbReference type="SAM" id="Phobius"/>
    </source>
</evidence>
<keyword evidence="10" id="KW-1185">Reference proteome</keyword>
<evidence type="ECO:0000256" key="2">
    <source>
        <dbReference type="ARBA" id="ARBA00004418"/>
    </source>
</evidence>
<dbReference type="Pfam" id="PF00691">
    <property type="entry name" value="OmpA"/>
    <property type="match status" value="1"/>
</dbReference>
<dbReference type="PANTHER" id="PTHR30024">
    <property type="entry name" value="ALIPHATIC SULFONATES-BINDING PROTEIN-RELATED"/>
    <property type="match status" value="1"/>
</dbReference>
<dbReference type="GO" id="GO:0016020">
    <property type="term" value="C:membrane"/>
    <property type="evidence" value="ECO:0007669"/>
    <property type="project" value="UniProtKB-SubCell"/>
</dbReference>
<dbReference type="PRINTS" id="PR01021">
    <property type="entry name" value="OMPADOMAIN"/>
</dbReference>
<accession>A0A023BU56</accession>
<dbReference type="eggNOG" id="COG0715">
    <property type="taxonomic scope" value="Bacteria"/>
</dbReference>
<dbReference type="CDD" id="cd07185">
    <property type="entry name" value="OmpA_C-like"/>
    <property type="match status" value="1"/>
</dbReference>
<comment type="caution">
    <text evidence="9">The sequence shown here is derived from an EMBL/GenBank/DDBJ whole genome shotgun (WGS) entry which is preliminary data.</text>
</comment>
<dbReference type="InterPro" id="IPR006665">
    <property type="entry name" value="OmpA-like"/>
</dbReference>
<proteinExistence type="inferred from homology"/>
<evidence type="ECO:0000256" key="6">
    <source>
        <dbReference type="PROSITE-ProRule" id="PRU00473"/>
    </source>
</evidence>
<dbReference type="Gene3D" id="3.30.1330.60">
    <property type="entry name" value="OmpA-like domain"/>
    <property type="match status" value="1"/>
</dbReference>
<dbReference type="PANTHER" id="PTHR30024:SF47">
    <property type="entry name" value="TAURINE-BINDING PERIPLASMIC PROTEIN"/>
    <property type="match status" value="1"/>
</dbReference>
<dbReference type="InterPro" id="IPR036737">
    <property type="entry name" value="OmpA-like_sf"/>
</dbReference>